<keyword evidence="1" id="KW-0732">Signal</keyword>
<dbReference type="PROSITE" id="PS51257">
    <property type="entry name" value="PROKAR_LIPOPROTEIN"/>
    <property type="match status" value="1"/>
</dbReference>
<dbReference type="Proteomes" id="UP001499959">
    <property type="component" value="Unassembled WGS sequence"/>
</dbReference>
<reference evidence="3" key="1">
    <citation type="journal article" date="2019" name="Int. J. Syst. Evol. Microbiol.">
        <title>The Global Catalogue of Microorganisms (GCM) 10K type strain sequencing project: providing services to taxonomists for standard genome sequencing and annotation.</title>
        <authorList>
            <consortium name="The Broad Institute Genomics Platform"/>
            <consortium name="The Broad Institute Genome Sequencing Center for Infectious Disease"/>
            <person name="Wu L."/>
            <person name="Ma J."/>
        </authorList>
    </citation>
    <scope>NUCLEOTIDE SEQUENCE [LARGE SCALE GENOMIC DNA]</scope>
    <source>
        <strain evidence="3">JCM 18204</strain>
    </source>
</reference>
<protein>
    <recommendedName>
        <fullName evidence="4">Lipoprotein</fullName>
    </recommendedName>
</protein>
<evidence type="ECO:0008006" key="4">
    <source>
        <dbReference type="Google" id="ProtNLM"/>
    </source>
</evidence>
<gene>
    <name evidence="2" type="ORF">GCM10023307_15580</name>
</gene>
<evidence type="ECO:0000313" key="3">
    <source>
        <dbReference type="Proteomes" id="UP001499959"/>
    </source>
</evidence>
<organism evidence="2 3">
    <name type="scientific">Lysobacter hankyongensis</name>
    <dbReference type="NCBI Taxonomy" id="1176535"/>
    <lineage>
        <taxon>Bacteria</taxon>
        <taxon>Pseudomonadati</taxon>
        <taxon>Pseudomonadota</taxon>
        <taxon>Gammaproteobacteria</taxon>
        <taxon>Lysobacterales</taxon>
        <taxon>Lysobacteraceae</taxon>
        <taxon>Lysobacter</taxon>
    </lineage>
</organism>
<feature type="chain" id="PRO_5045203618" description="Lipoprotein" evidence="1">
    <location>
        <begin position="26"/>
        <end position="141"/>
    </location>
</feature>
<name>A0ABP9B8F5_9GAMM</name>
<keyword evidence="3" id="KW-1185">Reference proteome</keyword>
<accession>A0ABP9B8F5</accession>
<sequence length="141" mass="15163">MSTARPIASMFGLAFLFSLTGCVMSNTPMKAPQTSSAIEVPSATSTEALFSCAETTVQALADTDDRWDPRVTRRDVEAGVLETSNYGKENESGFRIRLRFVSGSGQAQVGLKGAGAYFIDLGVEEAMTRFKSKMSVCLSSR</sequence>
<evidence type="ECO:0000313" key="2">
    <source>
        <dbReference type="EMBL" id="GAA4791104.1"/>
    </source>
</evidence>
<evidence type="ECO:0000256" key="1">
    <source>
        <dbReference type="SAM" id="SignalP"/>
    </source>
</evidence>
<proteinExistence type="predicted"/>
<feature type="signal peptide" evidence="1">
    <location>
        <begin position="1"/>
        <end position="25"/>
    </location>
</feature>
<comment type="caution">
    <text evidence="2">The sequence shown here is derived from an EMBL/GenBank/DDBJ whole genome shotgun (WGS) entry which is preliminary data.</text>
</comment>
<dbReference type="EMBL" id="BAABJE010000005">
    <property type="protein sequence ID" value="GAA4791104.1"/>
    <property type="molecule type" value="Genomic_DNA"/>
</dbReference>